<evidence type="ECO:0000313" key="1">
    <source>
        <dbReference type="EMBL" id="KAK1869498.1"/>
    </source>
</evidence>
<reference evidence="1" key="1">
    <citation type="submission" date="2019-11" db="EMBL/GenBank/DDBJ databases">
        <title>Nori genome reveals adaptations in red seaweeds to the harsh intertidal environment.</title>
        <authorList>
            <person name="Wang D."/>
            <person name="Mao Y."/>
        </authorList>
    </citation>
    <scope>NUCLEOTIDE SEQUENCE</scope>
    <source>
        <tissue evidence="1">Gametophyte</tissue>
    </source>
</reference>
<name>A0ACC3CHD4_PYRYE</name>
<gene>
    <name evidence="1" type="ORF">I4F81_011974</name>
</gene>
<evidence type="ECO:0000313" key="2">
    <source>
        <dbReference type="Proteomes" id="UP000798662"/>
    </source>
</evidence>
<dbReference type="Proteomes" id="UP000798662">
    <property type="component" value="Chromosome 3"/>
</dbReference>
<dbReference type="EMBL" id="CM020620">
    <property type="protein sequence ID" value="KAK1869498.1"/>
    <property type="molecule type" value="Genomic_DNA"/>
</dbReference>
<sequence length="439" mass="47886">MAVTLDGHQSRAVSMVFSGMNVAVVGPAGCGKSETLKAVVRRGKDKWGEKGVVVLAWSGSAANLVEGRTLASFLTVTVGDPSKESILKRLLEPRNRVIWSGILAVRLIVIDEAPTIEGRWFDRLEYVFRMAASVFNQCLPFGGRAVFAAGDPLQLAAYGVTDTSVEVSACATRSWADTFSYSYGESVRLAGQHRQGSSDGLRGILDRMRFGKTTDADIATLNSTWGSQAEETWMDFTHLRARNIDAAAHNARMLDSLPAERFVFKCADTIKVVHPEQVKDARAKLEKLAATSVTLCQGATVVLTRTLSADLVAGSHGKVLAVNPGVSVLVSFFGRLTPVTVEVQSFCIKDALERTLAERRQIPLLLAWAITVSRAQGMTVQRVAIDFSCTSWTLDCLSYSAISRAVSLDCLRVKGLRREHIRTCASGLRYYRDMEEEEG</sequence>
<protein>
    <submittedName>
        <fullName evidence="1">Uncharacterized protein</fullName>
    </submittedName>
</protein>
<keyword evidence="2" id="KW-1185">Reference proteome</keyword>
<comment type="caution">
    <text evidence="1">The sequence shown here is derived from an EMBL/GenBank/DDBJ whole genome shotgun (WGS) entry which is preliminary data.</text>
</comment>
<proteinExistence type="predicted"/>
<accession>A0ACC3CHD4</accession>
<organism evidence="1 2">
    <name type="scientific">Pyropia yezoensis</name>
    <name type="common">Susabi-nori</name>
    <name type="synonym">Porphyra yezoensis</name>
    <dbReference type="NCBI Taxonomy" id="2788"/>
    <lineage>
        <taxon>Eukaryota</taxon>
        <taxon>Rhodophyta</taxon>
        <taxon>Bangiophyceae</taxon>
        <taxon>Bangiales</taxon>
        <taxon>Bangiaceae</taxon>
        <taxon>Pyropia</taxon>
    </lineage>
</organism>